<name>A0AAP9VX89_9PSED</name>
<gene>
    <name evidence="1" type="ORF">HLB40_07535</name>
</gene>
<organism evidence="1 2">
    <name type="scientific">Pseudomonas chlororaphis</name>
    <dbReference type="NCBI Taxonomy" id="587753"/>
    <lineage>
        <taxon>Bacteria</taxon>
        <taxon>Pseudomonadati</taxon>
        <taxon>Pseudomonadota</taxon>
        <taxon>Gammaproteobacteria</taxon>
        <taxon>Pseudomonadales</taxon>
        <taxon>Pseudomonadaceae</taxon>
        <taxon>Pseudomonas</taxon>
    </lineage>
</organism>
<dbReference type="AlphaFoldDB" id="A0AAP9VX89"/>
<protein>
    <submittedName>
        <fullName evidence="1">Uncharacterized protein</fullName>
    </submittedName>
</protein>
<sequence>MHSSAKVFAGFVNWLLSLCLVSEGELLEILEGFDGVQGVIESNLYISAYEEIARYLAHLRSFEEMIFFVESNSEVLSELPGEQYYFVEAVVDVYSVGGQNVARLIDASPKRYREYLIKRFG</sequence>
<dbReference type="Proteomes" id="UP000516316">
    <property type="component" value="Chromosome"/>
</dbReference>
<dbReference type="EMBL" id="CP061079">
    <property type="protein sequence ID" value="QNR49352.1"/>
    <property type="molecule type" value="Genomic_DNA"/>
</dbReference>
<proteinExistence type="predicted"/>
<evidence type="ECO:0000313" key="2">
    <source>
        <dbReference type="Proteomes" id="UP000516316"/>
    </source>
</evidence>
<accession>A0AAP9VX89</accession>
<dbReference type="KEGG" id="pch:EY04_07225"/>
<reference evidence="1 2" key="1">
    <citation type="submission" date="2020-09" db="EMBL/GenBank/DDBJ databases">
        <title>The Genome Sequence of Pseudomonas chlororaphis strain Qlu-1 - A phenazine-derivative-producing strain.</title>
        <authorList>
            <person name="Li L."/>
            <person name="Liu K."/>
        </authorList>
    </citation>
    <scope>NUCLEOTIDE SEQUENCE [LARGE SCALE GENOMIC DNA]</scope>
    <source>
        <strain evidence="2">qlu-1</strain>
    </source>
</reference>
<evidence type="ECO:0000313" key="1">
    <source>
        <dbReference type="EMBL" id="QNR49352.1"/>
    </source>
</evidence>
<dbReference type="RefSeq" id="WP_016702309.1">
    <property type="nucleotide sequence ID" value="NZ_CP008696.1"/>
</dbReference>